<feature type="compositionally biased region" description="Basic and acidic residues" evidence="1">
    <location>
        <begin position="8"/>
        <end position="18"/>
    </location>
</feature>
<dbReference type="Pfam" id="PF24332">
    <property type="entry name" value="DUF7500"/>
    <property type="match status" value="1"/>
</dbReference>
<dbReference type="AlphaFoldDB" id="J3A4B6"/>
<dbReference type="OrthoDB" id="177137at2157"/>
<dbReference type="eggNOG" id="arCOG04698">
    <property type="taxonomic scope" value="Archaea"/>
</dbReference>
<sequence length="196" mass="21065">MSPDESDTSDKKDKKDGPVLDPEDLDLTARDEVADLGDDRFLISSSGPAGDVSDHVRSTEPDLDPEPREQAGPTQVDAKAVSRWLAGSMTDNGFDYGFDATLKFDGSVVRHRMVSNDVVTTFETLMLWYARQVGGDTPIEETLGILLAESDMPITYPTKSLAGILRQHNLSADDSIADLIAAVDDAGGVSFSNASE</sequence>
<organism evidence="2 3">
    <name type="scientific">Halogranum salarium B-1</name>
    <dbReference type="NCBI Taxonomy" id="1210908"/>
    <lineage>
        <taxon>Archaea</taxon>
        <taxon>Methanobacteriati</taxon>
        <taxon>Methanobacteriota</taxon>
        <taxon>Stenosarchaea group</taxon>
        <taxon>Halobacteria</taxon>
        <taxon>Halobacteriales</taxon>
        <taxon>Haloferacaceae</taxon>
    </lineage>
</organism>
<dbReference type="Proteomes" id="UP000007813">
    <property type="component" value="Unassembled WGS sequence"/>
</dbReference>
<reference evidence="2 3" key="1">
    <citation type="journal article" date="2012" name="J. Bacteriol.">
        <title>Draft Genome Sequence of the Extremely Halophilic Archaeon Halogranum salarium B-1T.</title>
        <authorList>
            <person name="Kim K.K."/>
            <person name="Lee K.C."/>
            <person name="Lee J.S."/>
        </authorList>
    </citation>
    <scope>NUCLEOTIDE SEQUENCE [LARGE SCALE GENOMIC DNA]</scope>
    <source>
        <strain evidence="2 3">B-1</strain>
    </source>
</reference>
<comment type="caution">
    <text evidence="2">The sequence shown here is derived from an EMBL/GenBank/DDBJ whole genome shotgun (WGS) entry which is preliminary data.</text>
</comment>
<dbReference type="RefSeq" id="WP_009366005.1">
    <property type="nucleotide sequence ID" value="NZ_ALJD01000003.1"/>
</dbReference>
<feature type="compositionally biased region" description="Basic and acidic residues" evidence="1">
    <location>
        <begin position="27"/>
        <end position="41"/>
    </location>
</feature>
<accession>J3A4B6</accession>
<evidence type="ECO:0000313" key="3">
    <source>
        <dbReference type="Proteomes" id="UP000007813"/>
    </source>
</evidence>
<protein>
    <recommendedName>
        <fullName evidence="4">Flagella cluster protein</fullName>
    </recommendedName>
</protein>
<evidence type="ECO:0000256" key="1">
    <source>
        <dbReference type="SAM" id="MobiDB-lite"/>
    </source>
</evidence>
<dbReference type="EMBL" id="ALJD01000003">
    <property type="protein sequence ID" value="EJN60288.1"/>
    <property type="molecule type" value="Genomic_DNA"/>
</dbReference>
<evidence type="ECO:0008006" key="4">
    <source>
        <dbReference type="Google" id="ProtNLM"/>
    </source>
</evidence>
<feature type="region of interest" description="Disordered" evidence="1">
    <location>
        <begin position="1"/>
        <end position="77"/>
    </location>
</feature>
<feature type="compositionally biased region" description="Basic and acidic residues" evidence="1">
    <location>
        <begin position="52"/>
        <end position="69"/>
    </location>
</feature>
<proteinExistence type="predicted"/>
<dbReference type="InterPro" id="IPR055923">
    <property type="entry name" value="DUF7500"/>
</dbReference>
<gene>
    <name evidence="2" type="ORF">HSB1_08910</name>
</gene>
<evidence type="ECO:0000313" key="2">
    <source>
        <dbReference type="EMBL" id="EJN60288.1"/>
    </source>
</evidence>
<name>J3A4B6_9EURY</name>